<dbReference type="Proteomes" id="UP000629371">
    <property type="component" value="Unassembled WGS sequence"/>
</dbReference>
<evidence type="ECO:0000259" key="5">
    <source>
        <dbReference type="Pfam" id="PF22624"/>
    </source>
</evidence>
<evidence type="ECO:0000259" key="4">
    <source>
        <dbReference type="Pfam" id="PF01648"/>
    </source>
</evidence>
<evidence type="ECO:0000313" key="6">
    <source>
        <dbReference type="EMBL" id="MBL1089499.1"/>
    </source>
</evidence>
<organism evidence="6 7">
    <name type="scientific">Streptomyces siderophoricus</name>
    <dbReference type="NCBI Taxonomy" id="2802281"/>
    <lineage>
        <taxon>Bacteria</taxon>
        <taxon>Bacillati</taxon>
        <taxon>Actinomycetota</taxon>
        <taxon>Actinomycetes</taxon>
        <taxon>Kitasatosporales</taxon>
        <taxon>Streptomycetaceae</taxon>
        <taxon>Streptomyces</taxon>
    </lineage>
</organism>
<evidence type="ECO:0000256" key="1">
    <source>
        <dbReference type="ARBA" id="ARBA00010990"/>
    </source>
</evidence>
<dbReference type="InterPro" id="IPR055066">
    <property type="entry name" value="AASDHPPT_N"/>
</dbReference>
<dbReference type="InterPro" id="IPR008278">
    <property type="entry name" value="4-PPantetheinyl_Trfase_dom"/>
</dbReference>
<feature type="domain" description="4'-phosphopantetheinyl transferase N-terminal" evidence="5">
    <location>
        <begin position="11"/>
        <end position="104"/>
    </location>
</feature>
<protein>
    <submittedName>
        <fullName evidence="6">4'-phosphopantetheinyl transferase superfamily protein</fullName>
    </submittedName>
</protein>
<dbReference type="InterPro" id="IPR050559">
    <property type="entry name" value="P-Pant_transferase_sf"/>
</dbReference>
<dbReference type="InterPro" id="IPR037143">
    <property type="entry name" value="4-PPantetheinyl_Trfase_dom_sf"/>
</dbReference>
<comment type="similarity">
    <text evidence="1">Belongs to the P-Pant transferase superfamily. Gsp/Sfp/HetI/AcpT family.</text>
</comment>
<dbReference type="GO" id="GO:0016740">
    <property type="term" value="F:transferase activity"/>
    <property type="evidence" value="ECO:0007669"/>
    <property type="project" value="UniProtKB-KW"/>
</dbReference>
<keyword evidence="7" id="KW-1185">Reference proteome</keyword>
<dbReference type="PANTHER" id="PTHR12215">
    <property type="entry name" value="PHOSPHOPANTETHEINE TRANSFERASE"/>
    <property type="match status" value="1"/>
</dbReference>
<proteinExistence type="inferred from homology"/>
<name>A0ABS1MP47_9ACTN</name>
<dbReference type="RefSeq" id="WP_201802444.1">
    <property type="nucleotide sequence ID" value="NZ_JAERRI010000004.1"/>
</dbReference>
<dbReference type="SUPFAM" id="SSF56214">
    <property type="entry name" value="4'-phosphopantetheinyl transferase"/>
    <property type="match status" value="2"/>
</dbReference>
<dbReference type="Pfam" id="PF01648">
    <property type="entry name" value="ACPS"/>
    <property type="match status" value="1"/>
</dbReference>
<accession>A0ABS1MP47</accession>
<feature type="domain" description="4'-phosphopantetheinyl transferase" evidence="4">
    <location>
        <begin position="111"/>
        <end position="194"/>
    </location>
</feature>
<sequence length="268" mass="28885">MAEAPVCRVWWSPAVDDPAARALLDADERARRERLHRAADRARLTTGRALIRTVIGRLTGTPPRRVALHRRCRHCGGPHGKPFVPGTGVRFSLAHAGDRVVLAVTEGPEPGVDVERVPGRSVRRLAPRVLAEDEYRAFQALPEHRRNAAYAVYWTRKEALLKAVGLGIVVPKRDITVSGPGRSAALVAWRGPYAAGPFALFDLAPGPGYAGALAVHGRSARVEERFLAHPLDDDGREAAGRAPAASLATPGFSRTSTHLYSKDSDGTS</sequence>
<dbReference type="EMBL" id="JAERRI010000004">
    <property type="protein sequence ID" value="MBL1089499.1"/>
    <property type="molecule type" value="Genomic_DNA"/>
</dbReference>
<evidence type="ECO:0000313" key="7">
    <source>
        <dbReference type="Proteomes" id="UP000629371"/>
    </source>
</evidence>
<dbReference type="Pfam" id="PF22624">
    <property type="entry name" value="AASDHPPT_N"/>
    <property type="match status" value="1"/>
</dbReference>
<comment type="caution">
    <text evidence="6">The sequence shown here is derived from an EMBL/GenBank/DDBJ whole genome shotgun (WGS) entry which is preliminary data.</text>
</comment>
<keyword evidence="2 6" id="KW-0808">Transferase</keyword>
<reference evidence="6 7" key="1">
    <citation type="submission" date="2021-01" db="EMBL/GenBank/DDBJ databases">
        <title>WGS of actinomycetes isolated from Thailand.</title>
        <authorList>
            <person name="Thawai C."/>
        </authorList>
    </citation>
    <scope>NUCLEOTIDE SEQUENCE [LARGE SCALE GENOMIC DNA]</scope>
    <source>
        <strain evidence="6 7">CH9-7</strain>
    </source>
</reference>
<dbReference type="PANTHER" id="PTHR12215:SF10">
    <property type="entry name" value="L-AMINOADIPATE-SEMIALDEHYDE DEHYDROGENASE-PHOSPHOPANTETHEINYL TRANSFERASE"/>
    <property type="match status" value="1"/>
</dbReference>
<dbReference type="Gene3D" id="3.90.470.20">
    <property type="entry name" value="4'-phosphopantetheinyl transferase domain"/>
    <property type="match status" value="2"/>
</dbReference>
<feature type="region of interest" description="Disordered" evidence="3">
    <location>
        <begin position="232"/>
        <end position="268"/>
    </location>
</feature>
<evidence type="ECO:0000256" key="2">
    <source>
        <dbReference type="ARBA" id="ARBA00022679"/>
    </source>
</evidence>
<gene>
    <name evidence="6" type="ORF">JK360_08815</name>
</gene>
<evidence type="ECO:0000256" key="3">
    <source>
        <dbReference type="SAM" id="MobiDB-lite"/>
    </source>
</evidence>